<evidence type="ECO:0000313" key="2">
    <source>
        <dbReference type="Proteomes" id="UP000658278"/>
    </source>
</evidence>
<dbReference type="Proteomes" id="UP000658278">
    <property type="component" value="Unassembled WGS sequence"/>
</dbReference>
<organism evidence="1 2">
    <name type="scientific">Haloferula rosea</name>
    <dbReference type="NCBI Taxonomy" id="490093"/>
    <lineage>
        <taxon>Bacteria</taxon>
        <taxon>Pseudomonadati</taxon>
        <taxon>Verrucomicrobiota</taxon>
        <taxon>Verrucomicrobiia</taxon>
        <taxon>Verrucomicrobiales</taxon>
        <taxon>Verrucomicrobiaceae</taxon>
        <taxon>Haloferula</taxon>
    </lineage>
</organism>
<gene>
    <name evidence="1" type="ORF">JIN81_16925</name>
</gene>
<name>A0A934RI49_9BACT</name>
<dbReference type="AlphaFoldDB" id="A0A934RI49"/>
<evidence type="ECO:0000313" key="1">
    <source>
        <dbReference type="EMBL" id="MBK1828720.1"/>
    </source>
</evidence>
<dbReference type="RefSeq" id="WP_200282696.1">
    <property type="nucleotide sequence ID" value="NZ_JAENII010000016.1"/>
</dbReference>
<dbReference type="EMBL" id="JAENII010000016">
    <property type="protein sequence ID" value="MBK1828720.1"/>
    <property type="molecule type" value="Genomic_DNA"/>
</dbReference>
<proteinExistence type="predicted"/>
<reference evidence="1" key="1">
    <citation type="submission" date="2021-01" db="EMBL/GenBank/DDBJ databases">
        <title>Modified the classification status of verrucomicrobia.</title>
        <authorList>
            <person name="Feng X."/>
        </authorList>
    </citation>
    <scope>NUCLEOTIDE SEQUENCE</scope>
    <source>
        <strain evidence="1">KCTC 22201</strain>
    </source>
</reference>
<accession>A0A934RI49</accession>
<comment type="caution">
    <text evidence="1">The sequence shown here is derived from an EMBL/GenBank/DDBJ whole genome shotgun (WGS) entry which is preliminary data.</text>
</comment>
<protein>
    <submittedName>
        <fullName evidence="1">Uncharacterized protein</fullName>
    </submittedName>
</protein>
<keyword evidence="2" id="KW-1185">Reference proteome</keyword>
<sequence length="216" mass="24279">MKANRSSTLSEHAGQGKPAQFRIASARTGAFELIPLPFVDEWLINRQRRVMVKRILDERGIRFDRGVPRMLAGGGRGLFSRIGGAIRGLVFKPLRKIFRSVFFWLTARNAARTALVTYFLARFVHHPGIAPDAGPLTRQRAEELARVFREVAKGLDLKAASDAYRRLLRFFKGNDRIAPDRLSRAIEEEAPGFMAEFDTRIAERLSTLNALTSAAN</sequence>